<reference evidence="3" key="1">
    <citation type="submission" date="2023-03" db="EMBL/GenBank/DDBJ databases">
        <title>Massive genome expansion in bonnet fungi (Mycena s.s.) driven by repeated elements and novel gene families across ecological guilds.</title>
        <authorList>
            <consortium name="Lawrence Berkeley National Laboratory"/>
            <person name="Harder C.B."/>
            <person name="Miyauchi S."/>
            <person name="Viragh M."/>
            <person name="Kuo A."/>
            <person name="Thoen E."/>
            <person name="Andreopoulos B."/>
            <person name="Lu D."/>
            <person name="Skrede I."/>
            <person name="Drula E."/>
            <person name="Henrissat B."/>
            <person name="Morin E."/>
            <person name="Kohler A."/>
            <person name="Barry K."/>
            <person name="LaButti K."/>
            <person name="Morin E."/>
            <person name="Salamov A."/>
            <person name="Lipzen A."/>
            <person name="Mereny Z."/>
            <person name="Hegedus B."/>
            <person name="Baldrian P."/>
            <person name="Stursova M."/>
            <person name="Weitz H."/>
            <person name="Taylor A."/>
            <person name="Grigoriev I.V."/>
            <person name="Nagy L.G."/>
            <person name="Martin F."/>
            <person name="Kauserud H."/>
        </authorList>
    </citation>
    <scope>NUCLEOTIDE SEQUENCE</scope>
    <source>
        <strain evidence="3">CBHHK188m</strain>
    </source>
</reference>
<comment type="catalytic activity">
    <reaction evidence="1">
        <text>ATP + H2O = ADP + phosphate + H(+)</text>
        <dbReference type="Rhea" id="RHEA:13065"/>
        <dbReference type="ChEBI" id="CHEBI:15377"/>
        <dbReference type="ChEBI" id="CHEBI:15378"/>
        <dbReference type="ChEBI" id="CHEBI:30616"/>
        <dbReference type="ChEBI" id="CHEBI:43474"/>
        <dbReference type="ChEBI" id="CHEBI:456216"/>
        <dbReference type="EC" id="5.6.2.3"/>
    </reaction>
</comment>
<comment type="caution">
    <text evidence="3">The sequence shown here is derived from an EMBL/GenBank/DDBJ whole genome shotgun (WGS) entry which is preliminary data.</text>
</comment>
<dbReference type="SUPFAM" id="SSF52540">
    <property type="entry name" value="P-loop containing nucleoside triphosphate hydrolases"/>
    <property type="match status" value="1"/>
</dbReference>
<dbReference type="EMBL" id="JARJLG010000023">
    <property type="protein sequence ID" value="KAJ7770822.1"/>
    <property type="molecule type" value="Genomic_DNA"/>
</dbReference>
<keyword evidence="1" id="KW-0067">ATP-binding</keyword>
<evidence type="ECO:0000256" key="1">
    <source>
        <dbReference type="RuleBase" id="RU363044"/>
    </source>
</evidence>
<dbReference type="InterPro" id="IPR051055">
    <property type="entry name" value="PIF1_helicase"/>
</dbReference>
<keyword evidence="1" id="KW-0227">DNA damage</keyword>
<keyword evidence="1" id="KW-0378">Hydrolase</keyword>
<dbReference type="GO" id="GO:0006281">
    <property type="term" value="P:DNA repair"/>
    <property type="evidence" value="ECO:0007669"/>
    <property type="project" value="UniProtKB-KW"/>
</dbReference>
<dbReference type="GO" id="GO:0005524">
    <property type="term" value="F:ATP binding"/>
    <property type="evidence" value="ECO:0007669"/>
    <property type="project" value="UniProtKB-KW"/>
</dbReference>
<accession>A0AAD7JS82</accession>
<keyword evidence="1" id="KW-0233">DNA recombination</keyword>
<comment type="similarity">
    <text evidence="1">Belongs to the helicase family.</text>
</comment>
<dbReference type="AlphaFoldDB" id="A0AAD7JS82"/>
<keyword evidence="1" id="KW-0547">Nucleotide-binding</keyword>
<dbReference type="InterPro" id="IPR010285">
    <property type="entry name" value="DNA_helicase_pif1-like_DEAD"/>
</dbReference>
<evidence type="ECO:0000313" key="3">
    <source>
        <dbReference type="EMBL" id="KAJ7770822.1"/>
    </source>
</evidence>
<name>A0AAD7JS82_9AGAR</name>
<protein>
    <recommendedName>
        <fullName evidence="1">ATP-dependent DNA helicase</fullName>
        <ecNumber evidence="1">5.6.2.3</ecNumber>
    </recommendedName>
</protein>
<dbReference type="Proteomes" id="UP001215280">
    <property type="component" value="Unassembled WGS sequence"/>
</dbReference>
<keyword evidence="1" id="KW-0234">DNA repair</keyword>
<evidence type="ECO:0000259" key="2">
    <source>
        <dbReference type="Pfam" id="PF05970"/>
    </source>
</evidence>
<dbReference type="PANTHER" id="PTHR47642">
    <property type="entry name" value="ATP-DEPENDENT DNA HELICASE"/>
    <property type="match status" value="1"/>
</dbReference>
<dbReference type="GO" id="GO:0006310">
    <property type="term" value="P:DNA recombination"/>
    <property type="evidence" value="ECO:0007669"/>
    <property type="project" value="UniProtKB-KW"/>
</dbReference>
<dbReference type="Pfam" id="PF05970">
    <property type="entry name" value="PIF1"/>
    <property type="match status" value="1"/>
</dbReference>
<dbReference type="GO" id="GO:0016787">
    <property type="term" value="F:hydrolase activity"/>
    <property type="evidence" value="ECO:0007669"/>
    <property type="project" value="UniProtKB-KW"/>
</dbReference>
<organism evidence="3 4">
    <name type="scientific">Mycena maculata</name>
    <dbReference type="NCBI Taxonomy" id="230809"/>
    <lineage>
        <taxon>Eukaryota</taxon>
        <taxon>Fungi</taxon>
        <taxon>Dikarya</taxon>
        <taxon>Basidiomycota</taxon>
        <taxon>Agaricomycotina</taxon>
        <taxon>Agaricomycetes</taxon>
        <taxon>Agaricomycetidae</taxon>
        <taxon>Agaricales</taxon>
        <taxon>Marasmiineae</taxon>
        <taxon>Mycenaceae</taxon>
        <taxon>Mycena</taxon>
    </lineage>
</organism>
<dbReference type="EC" id="5.6.2.3" evidence="1"/>
<feature type="domain" description="DNA helicase Pif1-like DEAD-box helicase" evidence="2">
    <location>
        <begin position="47"/>
        <end position="113"/>
    </location>
</feature>
<proteinExistence type="inferred from homology"/>
<keyword evidence="1" id="KW-0347">Helicase</keyword>
<dbReference type="InterPro" id="IPR027417">
    <property type="entry name" value="P-loop_NTPase"/>
</dbReference>
<keyword evidence="4" id="KW-1185">Reference proteome</keyword>
<evidence type="ECO:0000313" key="4">
    <source>
        <dbReference type="Proteomes" id="UP001215280"/>
    </source>
</evidence>
<comment type="cofactor">
    <cofactor evidence="1">
        <name>Mg(2+)</name>
        <dbReference type="ChEBI" id="CHEBI:18420"/>
    </cofactor>
</comment>
<dbReference type="PANTHER" id="PTHR47642:SF5">
    <property type="entry name" value="ATP-DEPENDENT DNA HELICASE"/>
    <property type="match status" value="1"/>
</dbReference>
<dbReference type="GO" id="GO:0043139">
    <property type="term" value="F:5'-3' DNA helicase activity"/>
    <property type="evidence" value="ECO:0007669"/>
    <property type="project" value="UniProtKB-EC"/>
</dbReference>
<sequence>MHKSWNAGRGSRHLLSMKFPWSMVHCLTRGDSTYPPAKQRSLWWHSVLSGDFFQLPPVPNRDGDKTIPPTFAFDSKTWESCMGHPVTLTRVFRQKDQAFVDILNAMRFGKIDNLDAFKALEREVKYTDGIDPTELLSTRAEVDRVNNSRLDKLPGECQTYLAMEYRGINSKGERVSQEQMGKLLDRLVVPKLIRLKVCLLPRFTTLTNFN</sequence>
<gene>
    <name evidence="3" type="ORF">DFH07DRAFT_256083</name>
</gene>
<dbReference type="GO" id="GO:0000723">
    <property type="term" value="P:telomere maintenance"/>
    <property type="evidence" value="ECO:0007669"/>
    <property type="project" value="InterPro"/>
</dbReference>